<dbReference type="InterPro" id="IPR024061">
    <property type="entry name" value="NDT80_DNA-bd_dom"/>
</dbReference>
<name>A0AAI9SZT0_9ASCO</name>
<dbReference type="PANTHER" id="PTHR35144">
    <property type="entry name" value="MEIOSIS-SPECIFIC TRANSCRIPTION FACTOR NDT80"/>
    <property type="match status" value="1"/>
</dbReference>
<evidence type="ECO:0000256" key="1">
    <source>
        <dbReference type="ARBA" id="ARBA00023125"/>
    </source>
</evidence>
<dbReference type="PANTHER" id="PTHR35144:SF2">
    <property type="entry name" value="MEIOSIS-SPECIFIC TRANSCRIPTION FACTOR NDT80"/>
    <property type="match status" value="1"/>
</dbReference>
<evidence type="ECO:0000259" key="4">
    <source>
        <dbReference type="PROSITE" id="PS51517"/>
    </source>
</evidence>
<dbReference type="Gene3D" id="2.30.30.100">
    <property type="match status" value="1"/>
</dbReference>
<dbReference type="GO" id="GO:0051321">
    <property type="term" value="P:meiotic cell cycle"/>
    <property type="evidence" value="ECO:0007669"/>
    <property type="project" value="TreeGrafter"/>
</dbReference>
<dbReference type="GO" id="GO:0003677">
    <property type="term" value="F:DNA binding"/>
    <property type="evidence" value="ECO:0007669"/>
    <property type="project" value="UniProtKB-KW"/>
</dbReference>
<dbReference type="Pfam" id="PF01423">
    <property type="entry name" value="LSM"/>
    <property type="match status" value="1"/>
</dbReference>
<organism evidence="5 6">
    <name type="scientific">Candida oxycetoniae</name>
    <dbReference type="NCBI Taxonomy" id="497107"/>
    <lineage>
        <taxon>Eukaryota</taxon>
        <taxon>Fungi</taxon>
        <taxon>Dikarya</taxon>
        <taxon>Ascomycota</taxon>
        <taxon>Saccharomycotina</taxon>
        <taxon>Pichiomycetes</taxon>
        <taxon>Debaryomycetaceae</taxon>
        <taxon>Candida/Lodderomyces clade</taxon>
        <taxon>Candida</taxon>
    </lineage>
</organism>
<proteinExistence type="predicted"/>
<dbReference type="GO" id="GO:0003700">
    <property type="term" value="F:DNA-binding transcription factor activity"/>
    <property type="evidence" value="ECO:0007669"/>
    <property type="project" value="UniProtKB-UniRule"/>
</dbReference>
<comment type="caution">
    <text evidence="5">The sequence shown here is derived from an EMBL/GenBank/DDBJ whole genome shotgun (WGS) entry which is preliminary data.</text>
</comment>
<dbReference type="SUPFAM" id="SSF50182">
    <property type="entry name" value="Sm-like ribonucleoproteins"/>
    <property type="match status" value="1"/>
</dbReference>
<evidence type="ECO:0000256" key="3">
    <source>
        <dbReference type="SAM" id="MobiDB-lite"/>
    </source>
</evidence>
<accession>A0AAI9SZT0</accession>
<dbReference type="GO" id="GO:0032991">
    <property type="term" value="C:protein-containing complex"/>
    <property type="evidence" value="ECO:0007669"/>
    <property type="project" value="UniProtKB-ARBA"/>
</dbReference>
<dbReference type="InterPro" id="IPR001163">
    <property type="entry name" value="Sm_dom_euk/arc"/>
</dbReference>
<dbReference type="Pfam" id="PF05224">
    <property type="entry name" value="NDT80_PhoG"/>
    <property type="match status" value="1"/>
</dbReference>
<evidence type="ECO:0000256" key="2">
    <source>
        <dbReference type="PROSITE-ProRule" id="PRU00850"/>
    </source>
</evidence>
<keyword evidence="6" id="KW-1185">Reference proteome</keyword>
<dbReference type="InterPro" id="IPR037141">
    <property type="entry name" value="NDT80_DNA-bd_dom_sf"/>
</dbReference>
<reference evidence="5" key="1">
    <citation type="journal article" date="2022" name="DNA Res.">
        <title>Genome analysis of five recently described species of the CUG-Ser clade uncovers Candida theae as a new hybrid lineage with pathogenic potential in the Candida parapsilosis species complex.</title>
        <authorList>
            <person name="Mixao V."/>
            <person name="Del Olmo V."/>
            <person name="Hegedusova E."/>
            <person name="Saus E."/>
            <person name="Pryszcz L."/>
            <person name="Cillingova A."/>
            <person name="Nosek J."/>
            <person name="Gabaldon T."/>
        </authorList>
    </citation>
    <scope>NUCLEOTIDE SEQUENCE</scope>
    <source>
        <strain evidence="5">CBS 10844</strain>
    </source>
</reference>
<dbReference type="AlphaFoldDB" id="A0AAI9SZT0"/>
<dbReference type="PROSITE" id="PS51517">
    <property type="entry name" value="NDT80"/>
    <property type="match status" value="1"/>
</dbReference>
<dbReference type="EMBL" id="JAHUZD010000026">
    <property type="protein sequence ID" value="KAI3405974.2"/>
    <property type="molecule type" value="Genomic_DNA"/>
</dbReference>
<sequence length="602" mass="67664">MPKKLASSEVIKSDPIYSLTAYEKKKVAPRSSEQFKIGPPFGNTIQVAPLFINCTHQEVHPEVFARIDRGFDSVKDLWIGYRRNYFSVVSCFQFREFGAKKSIFQEGGFYIKTLGKTHAVKRFALRLVGKCSENNVDVRLSQHTAKRDKGPIFEPPIIPAIPGTLPSHLIIKQSSNVRKISRLQEVNHLFTCEYGSLTPKCADSILHNYDKSEPYVKVAKYDRIQFATSLNRKVPSMTDNKKLSLQVQLLAELEPGNPNTYAVVAVTNTPPFFIRGRSPSTYSASLPRVRCATSPLKRVINVPNFDNVARYVHAPAVPPLTSEDNKENFDASTFIEVDMPNSSAFIEVDMPNSSFGFIAINNNEEKEQEKDEQQQEDSDQDDQNFSLGSSIPRGYTPQSVHWEPESLDPQFHLLRAYSMNNDHHYSHNVESFAGSFQRQQLESKYQNGITHTDSSTVVRTLTSTESWTKIRGTLKSVDQFLNLKLDNIICINGDKYPYLQAVKNLFIRGSTVRYVHMNPNLVDCTLLQDASRRDLQETASFADSQETASFADSQETASFADSQETASFADSQETASFADSQETASFADSQEMTSFAAFSLLS</sequence>
<dbReference type="InterPro" id="IPR010920">
    <property type="entry name" value="LSM_dom_sf"/>
</dbReference>
<gene>
    <name evidence="5" type="ORF">KGF56_001193</name>
</gene>
<keyword evidence="1 2" id="KW-0238">DNA-binding</keyword>
<protein>
    <recommendedName>
        <fullName evidence="4">NDT80 domain-containing protein</fullName>
    </recommendedName>
</protein>
<evidence type="ECO:0000313" key="5">
    <source>
        <dbReference type="EMBL" id="KAI3405974.2"/>
    </source>
</evidence>
<dbReference type="InterPro" id="IPR008967">
    <property type="entry name" value="p53-like_TF_DNA-bd_sf"/>
</dbReference>
<dbReference type="RefSeq" id="XP_049181719.1">
    <property type="nucleotide sequence ID" value="XM_049322290.1"/>
</dbReference>
<dbReference type="GeneID" id="73378810"/>
<feature type="region of interest" description="Disordered" evidence="3">
    <location>
        <begin position="365"/>
        <end position="402"/>
    </location>
</feature>
<dbReference type="InterPro" id="IPR052605">
    <property type="entry name" value="Fungal_trans_regulator"/>
</dbReference>
<dbReference type="SMART" id="SM00651">
    <property type="entry name" value="Sm"/>
    <property type="match status" value="1"/>
</dbReference>
<dbReference type="GO" id="GO:0000228">
    <property type="term" value="C:nuclear chromosome"/>
    <property type="evidence" value="ECO:0007669"/>
    <property type="project" value="TreeGrafter"/>
</dbReference>
<dbReference type="SUPFAM" id="SSF49417">
    <property type="entry name" value="p53-like transcription factors"/>
    <property type="match status" value="1"/>
</dbReference>
<dbReference type="Proteomes" id="UP001202479">
    <property type="component" value="Unassembled WGS sequence"/>
</dbReference>
<dbReference type="Gene3D" id="2.60.40.1390">
    <property type="entry name" value="NDT80 DNA-binding domain"/>
    <property type="match status" value="1"/>
</dbReference>
<feature type="domain" description="NDT80" evidence="4">
    <location>
        <begin position="1"/>
        <end position="286"/>
    </location>
</feature>
<evidence type="ECO:0000313" key="6">
    <source>
        <dbReference type="Proteomes" id="UP001202479"/>
    </source>
</evidence>
<feature type="DNA-binding region" description="NDT80" evidence="2">
    <location>
        <begin position="1"/>
        <end position="286"/>
    </location>
</feature>
<dbReference type="GO" id="GO:0045944">
    <property type="term" value="P:positive regulation of transcription by RNA polymerase II"/>
    <property type="evidence" value="ECO:0007669"/>
    <property type="project" value="TreeGrafter"/>
</dbReference>